<dbReference type="InterPro" id="IPR010980">
    <property type="entry name" value="Cyt_c/b562"/>
</dbReference>
<protein>
    <submittedName>
        <fullName evidence="2">Family transcriptional regulator: Cytochrome C</fullName>
    </submittedName>
</protein>
<evidence type="ECO:0000256" key="1">
    <source>
        <dbReference type="SAM" id="SignalP"/>
    </source>
</evidence>
<organism evidence="2 3">
    <name type="scientific">Gemmata massiliana</name>
    <dbReference type="NCBI Taxonomy" id="1210884"/>
    <lineage>
        <taxon>Bacteria</taxon>
        <taxon>Pseudomonadati</taxon>
        <taxon>Planctomycetota</taxon>
        <taxon>Planctomycetia</taxon>
        <taxon>Gemmatales</taxon>
        <taxon>Gemmataceae</taxon>
        <taxon>Gemmata</taxon>
    </lineage>
</organism>
<feature type="chain" id="PRO_5026914110" evidence="1">
    <location>
        <begin position="29"/>
        <end position="138"/>
    </location>
</feature>
<accession>A0A6P2CX59</accession>
<dbReference type="GO" id="GO:0005506">
    <property type="term" value="F:iron ion binding"/>
    <property type="evidence" value="ECO:0007669"/>
    <property type="project" value="InterPro"/>
</dbReference>
<proteinExistence type="predicted"/>
<dbReference type="GO" id="GO:0020037">
    <property type="term" value="F:heme binding"/>
    <property type="evidence" value="ECO:0007669"/>
    <property type="project" value="InterPro"/>
</dbReference>
<reference evidence="2 3" key="1">
    <citation type="submission" date="2019-05" db="EMBL/GenBank/DDBJ databases">
        <authorList>
            <consortium name="Science for Life Laboratories"/>
        </authorList>
    </citation>
    <scope>NUCLEOTIDE SEQUENCE [LARGE SCALE GENOMIC DNA]</scope>
    <source>
        <strain evidence="2">Soil9</strain>
    </source>
</reference>
<dbReference type="GO" id="GO:0022900">
    <property type="term" value="P:electron transport chain"/>
    <property type="evidence" value="ECO:0007669"/>
    <property type="project" value="InterPro"/>
</dbReference>
<sequence>MFRKLIRASLFAAFGMAAVLFAYGSVTASPTADEKLPDISEIMKKGHNKTEGYVAKINGAVKDGKWEDAQKYAKTLAFFGENLGKNKPPKGDAASWKKLTDKYAESTKAAFKATEDKDAKALKAALNINCKACHDAHR</sequence>
<gene>
    <name evidence="2" type="ORF">SOIL9_45470</name>
</gene>
<dbReference type="EMBL" id="LR593886">
    <property type="protein sequence ID" value="VTR93167.1"/>
    <property type="molecule type" value="Genomic_DNA"/>
</dbReference>
<dbReference type="RefSeq" id="WP_162667941.1">
    <property type="nucleotide sequence ID" value="NZ_LR593886.1"/>
</dbReference>
<dbReference type="Proteomes" id="UP000464178">
    <property type="component" value="Chromosome"/>
</dbReference>
<name>A0A6P2CX59_9BACT</name>
<keyword evidence="3" id="KW-1185">Reference proteome</keyword>
<evidence type="ECO:0000313" key="3">
    <source>
        <dbReference type="Proteomes" id="UP000464178"/>
    </source>
</evidence>
<dbReference type="AlphaFoldDB" id="A0A6P2CX59"/>
<dbReference type="KEGG" id="gms:SOIL9_45470"/>
<dbReference type="GO" id="GO:0009055">
    <property type="term" value="F:electron transfer activity"/>
    <property type="evidence" value="ECO:0007669"/>
    <property type="project" value="InterPro"/>
</dbReference>
<evidence type="ECO:0000313" key="2">
    <source>
        <dbReference type="EMBL" id="VTR93167.1"/>
    </source>
</evidence>
<keyword evidence="1" id="KW-0732">Signal</keyword>
<dbReference type="SUPFAM" id="SSF47175">
    <property type="entry name" value="Cytochromes"/>
    <property type="match status" value="1"/>
</dbReference>
<feature type="signal peptide" evidence="1">
    <location>
        <begin position="1"/>
        <end position="28"/>
    </location>
</feature>